<accession>A0A2I0IV33</accession>
<dbReference type="Proteomes" id="UP000233551">
    <property type="component" value="Unassembled WGS sequence"/>
</dbReference>
<evidence type="ECO:0000313" key="3">
    <source>
        <dbReference type="Proteomes" id="UP000233551"/>
    </source>
</evidence>
<feature type="region of interest" description="Disordered" evidence="1">
    <location>
        <begin position="51"/>
        <end position="97"/>
    </location>
</feature>
<gene>
    <name evidence="2" type="ORF">CRG98_031736</name>
</gene>
<comment type="caution">
    <text evidence="2">The sequence shown here is derived from an EMBL/GenBank/DDBJ whole genome shotgun (WGS) entry which is preliminary data.</text>
</comment>
<keyword evidence="3" id="KW-1185">Reference proteome</keyword>
<evidence type="ECO:0000256" key="1">
    <source>
        <dbReference type="SAM" id="MobiDB-lite"/>
    </source>
</evidence>
<feature type="compositionally biased region" description="Low complexity" evidence="1">
    <location>
        <begin position="23"/>
        <end position="32"/>
    </location>
</feature>
<name>A0A2I0IV33_PUNGR</name>
<sequence>MDSREPKGLTALPLRGSAERSHGSLGSMSVSSPRIRGTSCCACMTTRYGWNDPKEAQSRQSRENGSARSLRPRHDPNVLRPEQTRKRERKFGKNVRNPVKEKWMNDGCARLIGPRTVTTSSRGRMRVVRNPWNVMARLAEVVGRNDTSEGSDAPGYGFGTRLFAWAERDDFGLSRVGWSPEYRVVFRGF</sequence>
<evidence type="ECO:0000313" key="2">
    <source>
        <dbReference type="EMBL" id="PKI47862.1"/>
    </source>
</evidence>
<protein>
    <submittedName>
        <fullName evidence="2">Uncharacterized protein</fullName>
    </submittedName>
</protein>
<feature type="compositionally biased region" description="Basic and acidic residues" evidence="1">
    <location>
        <begin position="72"/>
        <end position="85"/>
    </location>
</feature>
<reference evidence="2 3" key="1">
    <citation type="submission" date="2017-11" db="EMBL/GenBank/DDBJ databases">
        <title>De-novo sequencing of pomegranate (Punica granatum L.) genome.</title>
        <authorList>
            <person name="Akparov Z."/>
            <person name="Amiraslanov A."/>
            <person name="Hajiyeva S."/>
            <person name="Abbasov M."/>
            <person name="Kaur K."/>
            <person name="Hamwieh A."/>
            <person name="Solovyev V."/>
            <person name="Salamov A."/>
            <person name="Braich B."/>
            <person name="Kosarev P."/>
            <person name="Mahmoud A."/>
            <person name="Hajiyev E."/>
            <person name="Babayeva S."/>
            <person name="Izzatullayeva V."/>
            <person name="Mammadov A."/>
            <person name="Mammadov A."/>
            <person name="Sharifova S."/>
            <person name="Ojaghi J."/>
            <person name="Eynullazada K."/>
            <person name="Bayramov B."/>
            <person name="Abdulazimova A."/>
            <person name="Shahmuradov I."/>
        </authorList>
    </citation>
    <scope>NUCLEOTIDE SEQUENCE [LARGE SCALE GENOMIC DNA]</scope>
    <source>
        <strain evidence="3">cv. AG2017</strain>
        <tissue evidence="2">Leaf</tissue>
    </source>
</reference>
<dbReference type="AlphaFoldDB" id="A0A2I0IV33"/>
<organism evidence="2 3">
    <name type="scientific">Punica granatum</name>
    <name type="common">Pomegranate</name>
    <dbReference type="NCBI Taxonomy" id="22663"/>
    <lineage>
        <taxon>Eukaryota</taxon>
        <taxon>Viridiplantae</taxon>
        <taxon>Streptophyta</taxon>
        <taxon>Embryophyta</taxon>
        <taxon>Tracheophyta</taxon>
        <taxon>Spermatophyta</taxon>
        <taxon>Magnoliopsida</taxon>
        <taxon>eudicotyledons</taxon>
        <taxon>Gunneridae</taxon>
        <taxon>Pentapetalae</taxon>
        <taxon>rosids</taxon>
        <taxon>malvids</taxon>
        <taxon>Myrtales</taxon>
        <taxon>Lythraceae</taxon>
        <taxon>Punica</taxon>
    </lineage>
</organism>
<feature type="compositionally biased region" description="Basic and acidic residues" evidence="1">
    <location>
        <begin position="52"/>
        <end position="62"/>
    </location>
</feature>
<feature type="region of interest" description="Disordered" evidence="1">
    <location>
        <begin position="1"/>
        <end position="35"/>
    </location>
</feature>
<dbReference type="EMBL" id="PGOL01002445">
    <property type="protein sequence ID" value="PKI47862.1"/>
    <property type="molecule type" value="Genomic_DNA"/>
</dbReference>
<proteinExistence type="predicted"/>